<organism evidence="1 2">
    <name type="scientific">Paracoccus chinensis</name>
    <dbReference type="NCBI Taxonomy" id="525640"/>
    <lineage>
        <taxon>Bacteria</taxon>
        <taxon>Pseudomonadati</taxon>
        <taxon>Pseudomonadota</taxon>
        <taxon>Alphaproteobacteria</taxon>
        <taxon>Rhodobacterales</taxon>
        <taxon>Paracoccaceae</taxon>
        <taxon>Paracoccus</taxon>
    </lineage>
</organism>
<keyword evidence="2" id="KW-1185">Reference proteome</keyword>
<reference evidence="2" key="1">
    <citation type="submission" date="2016-10" db="EMBL/GenBank/DDBJ databases">
        <authorList>
            <person name="Varghese N."/>
            <person name="Submissions S."/>
        </authorList>
    </citation>
    <scope>NUCLEOTIDE SEQUENCE [LARGE SCALE GENOMIC DNA]</scope>
    <source>
        <strain evidence="2">CGMCC 1.7655</strain>
    </source>
</reference>
<proteinExistence type="predicted"/>
<name>A0A1G9LDU9_9RHOB</name>
<protein>
    <submittedName>
        <fullName evidence="1">Uncharacterized protein</fullName>
    </submittedName>
</protein>
<evidence type="ECO:0000313" key="1">
    <source>
        <dbReference type="EMBL" id="SDL60054.1"/>
    </source>
</evidence>
<dbReference type="EMBL" id="FNGE01000014">
    <property type="protein sequence ID" value="SDL60054.1"/>
    <property type="molecule type" value="Genomic_DNA"/>
</dbReference>
<dbReference type="Proteomes" id="UP000199555">
    <property type="component" value="Unassembled WGS sequence"/>
</dbReference>
<gene>
    <name evidence="1" type="ORF">SAMN04487971_11456</name>
</gene>
<accession>A0A1G9LDU9</accession>
<sequence length="98" mass="10823">MQLPGDIMLDHDQIEAPQFHEDVDAGYRAGSQARADLEPAAHSPLPMQAAGAALYLGTMMCMPLQIAMAMPQVAVAQSRTSPILRHLEWQRSRERAQQ</sequence>
<evidence type="ECO:0000313" key="2">
    <source>
        <dbReference type="Proteomes" id="UP000199555"/>
    </source>
</evidence>
<dbReference type="AlphaFoldDB" id="A0A1G9LDU9"/>